<gene>
    <name evidence="1" type="ORF">C9386_04735</name>
</gene>
<dbReference type="EMBL" id="PYTT01000034">
    <property type="protein sequence ID" value="RNL05627.1"/>
    <property type="molecule type" value="Genomic_DNA"/>
</dbReference>
<protein>
    <submittedName>
        <fullName evidence="1">Uncharacterized protein</fullName>
    </submittedName>
</protein>
<dbReference type="AlphaFoldDB" id="A0AAE8JXX8"/>
<feature type="non-terminal residue" evidence="1">
    <location>
        <position position="144"/>
    </location>
</feature>
<organism evidence="1 2">
    <name type="scientific">Xanthomonas vasicola pv. vasculorum</name>
    <dbReference type="NCBI Taxonomy" id="325776"/>
    <lineage>
        <taxon>Bacteria</taxon>
        <taxon>Pseudomonadati</taxon>
        <taxon>Pseudomonadota</taxon>
        <taxon>Gammaproteobacteria</taxon>
        <taxon>Lysobacterales</taxon>
        <taxon>Lysobacteraceae</taxon>
        <taxon>Xanthomonas</taxon>
    </lineage>
</organism>
<comment type="caution">
    <text evidence="1">The sequence shown here is derived from an EMBL/GenBank/DDBJ whole genome shotgun (WGS) entry which is preliminary data.</text>
</comment>
<feature type="non-terminal residue" evidence="1">
    <location>
        <position position="1"/>
    </location>
</feature>
<evidence type="ECO:0000313" key="2">
    <source>
        <dbReference type="Proteomes" id="UP000284283"/>
    </source>
</evidence>
<proteinExistence type="predicted"/>
<accession>A0AAE8JXX8</accession>
<sequence length="144" mass="14787">AHRAAARLGLPAHVEALGAGTTLTREFRHSSGFFILGWLQGQADRILLGAIAGTAALGSYNLAMAVARNPGDAGSSSTANVLRVRLDKADGVDDVRGAANALLVRAALLSAALVVALNVGTEFILRPFLGAAWTKPLDAVYPAS</sequence>
<name>A0AAE8JXX8_XANVA</name>
<evidence type="ECO:0000313" key="1">
    <source>
        <dbReference type="EMBL" id="RNL05627.1"/>
    </source>
</evidence>
<reference evidence="1 2" key="1">
    <citation type="submission" date="2018-03" db="EMBL/GenBank/DDBJ databases">
        <authorList>
            <person name="Wu G."/>
        </authorList>
    </citation>
    <scope>NUCLEOTIDE SEQUENCE [LARGE SCALE GENOMIC DNA]</scope>
    <source>
        <strain evidence="1 2">SAM-118</strain>
    </source>
</reference>
<dbReference type="Proteomes" id="UP000284283">
    <property type="component" value="Unassembled WGS sequence"/>
</dbReference>